<comment type="caution">
    <text evidence="5">The sequence shown here is derived from an EMBL/GenBank/DDBJ whole genome shotgun (WGS) entry which is preliminary data.</text>
</comment>
<feature type="domain" description="HTH lacI-type" evidence="4">
    <location>
        <begin position="1"/>
        <end position="55"/>
    </location>
</feature>
<keyword evidence="1" id="KW-0805">Transcription regulation</keyword>
<dbReference type="InterPro" id="IPR028082">
    <property type="entry name" value="Peripla_BP_I"/>
</dbReference>
<keyword evidence="2" id="KW-0238">DNA-binding</keyword>
<evidence type="ECO:0000256" key="3">
    <source>
        <dbReference type="ARBA" id="ARBA00023163"/>
    </source>
</evidence>
<dbReference type="SMART" id="SM00354">
    <property type="entry name" value="HTH_LACI"/>
    <property type="match status" value="1"/>
</dbReference>
<dbReference type="RefSeq" id="WP_254741984.1">
    <property type="nucleotide sequence ID" value="NZ_JANCLU010000009.1"/>
</dbReference>
<evidence type="ECO:0000313" key="6">
    <source>
        <dbReference type="Proteomes" id="UP001205890"/>
    </source>
</evidence>
<dbReference type="InterPro" id="IPR046335">
    <property type="entry name" value="LacI/GalR-like_sensor"/>
</dbReference>
<dbReference type="Pfam" id="PF00356">
    <property type="entry name" value="LacI"/>
    <property type="match status" value="1"/>
</dbReference>
<dbReference type="PANTHER" id="PTHR30146:SF155">
    <property type="entry name" value="ALANINE RACEMASE"/>
    <property type="match status" value="1"/>
</dbReference>
<dbReference type="PROSITE" id="PS50932">
    <property type="entry name" value="HTH_LACI_2"/>
    <property type="match status" value="1"/>
</dbReference>
<evidence type="ECO:0000256" key="1">
    <source>
        <dbReference type="ARBA" id="ARBA00023015"/>
    </source>
</evidence>
<accession>A0ABT1LC85</accession>
<reference evidence="5 6" key="1">
    <citation type="submission" date="2022-07" db="EMBL/GenBank/DDBJ databases">
        <authorList>
            <person name="Li W.-J."/>
            <person name="Deng Q.-Q."/>
        </authorList>
    </citation>
    <scope>NUCLEOTIDE SEQUENCE [LARGE SCALE GENOMIC DNA]</scope>
    <source>
        <strain evidence="5 6">SYSU M60028</strain>
    </source>
</reference>
<keyword evidence="6" id="KW-1185">Reference proteome</keyword>
<gene>
    <name evidence="5" type="ORF">NK718_11375</name>
</gene>
<dbReference type="PANTHER" id="PTHR30146">
    <property type="entry name" value="LACI-RELATED TRANSCRIPTIONAL REPRESSOR"/>
    <property type="match status" value="1"/>
</dbReference>
<evidence type="ECO:0000256" key="2">
    <source>
        <dbReference type="ARBA" id="ARBA00023125"/>
    </source>
</evidence>
<keyword evidence="3" id="KW-0804">Transcription</keyword>
<dbReference type="SUPFAM" id="SSF47413">
    <property type="entry name" value="lambda repressor-like DNA-binding domains"/>
    <property type="match status" value="1"/>
</dbReference>
<name>A0ABT1LC85_9HYPH</name>
<dbReference type="EMBL" id="JANCLU010000009">
    <property type="protein sequence ID" value="MCP8939119.1"/>
    <property type="molecule type" value="Genomic_DNA"/>
</dbReference>
<dbReference type="Gene3D" id="3.40.50.2300">
    <property type="match status" value="2"/>
</dbReference>
<dbReference type="CDD" id="cd01392">
    <property type="entry name" value="HTH_LacI"/>
    <property type="match status" value="1"/>
</dbReference>
<dbReference type="SUPFAM" id="SSF53822">
    <property type="entry name" value="Periplasmic binding protein-like I"/>
    <property type="match status" value="1"/>
</dbReference>
<evidence type="ECO:0000259" key="4">
    <source>
        <dbReference type="PROSITE" id="PS50932"/>
    </source>
</evidence>
<sequence length="334" mass="35644">MSLKLLAATLNLSITTVSRALDGYGDVAPATRDRVMAAAEAMQYRPNAAARRLRRGSTEVVSLVLPTGPGRFDEPLYLELMSVMGERFAERGYDLTLLAAPPGPDEMKTYRRLVEGRRADGLIVVRTRRQDPRIAYLLGTKMPFVVMGRSDTPGLYPFVDGDGEAAFAAATRDLAALGHRHIAHLAAPAALTYATLRRAGYERAMDELGLPRQVVECDADEQAARAACSELLAGAAPPTAILCATDRMALGVLRAARERGLSVPADLSVVGHDNLPAGAYSDPPLSTMELPLAETGDLLARMLLARIGGAPPDDTMQAIIPIRAVPRGSVAPPR</sequence>
<dbReference type="Pfam" id="PF13377">
    <property type="entry name" value="Peripla_BP_3"/>
    <property type="match status" value="1"/>
</dbReference>
<dbReference type="InterPro" id="IPR010982">
    <property type="entry name" value="Lambda_DNA-bd_dom_sf"/>
</dbReference>
<dbReference type="Gene3D" id="1.10.260.40">
    <property type="entry name" value="lambda repressor-like DNA-binding domains"/>
    <property type="match status" value="1"/>
</dbReference>
<organism evidence="5 6">
    <name type="scientific">Alsobacter ponti</name>
    <dbReference type="NCBI Taxonomy" id="2962936"/>
    <lineage>
        <taxon>Bacteria</taxon>
        <taxon>Pseudomonadati</taxon>
        <taxon>Pseudomonadota</taxon>
        <taxon>Alphaproteobacteria</taxon>
        <taxon>Hyphomicrobiales</taxon>
        <taxon>Alsobacteraceae</taxon>
        <taxon>Alsobacter</taxon>
    </lineage>
</organism>
<proteinExistence type="predicted"/>
<evidence type="ECO:0000313" key="5">
    <source>
        <dbReference type="EMBL" id="MCP8939119.1"/>
    </source>
</evidence>
<dbReference type="InterPro" id="IPR000843">
    <property type="entry name" value="HTH_LacI"/>
</dbReference>
<dbReference type="CDD" id="cd20010">
    <property type="entry name" value="PBP1_AglR-like"/>
    <property type="match status" value="1"/>
</dbReference>
<protein>
    <submittedName>
        <fullName evidence="5">Substrate-binding domain-containing protein</fullName>
    </submittedName>
</protein>
<dbReference type="Proteomes" id="UP001205890">
    <property type="component" value="Unassembled WGS sequence"/>
</dbReference>